<dbReference type="RefSeq" id="WP_020738464.1">
    <property type="nucleotide sequence ID" value="NC_021658.1"/>
</dbReference>
<evidence type="ECO:0000256" key="2">
    <source>
        <dbReference type="SAM" id="Phobius"/>
    </source>
</evidence>
<dbReference type="EMBL" id="CP003969">
    <property type="protein sequence ID" value="AGP38849.1"/>
    <property type="molecule type" value="Genomic_DNA"/>
</dbReference>
<dbReference type="AlphaFoldDB" id="S4Y227"/>
<reference evidence="4 5" key="1">
    <citation type="journal article" date="2013" name="Sci. Rep.">
        <title>Extraordinary expansion of a Sorangium cellulosum genome from an alkaline milieu.</title>
        <authorList>
            <person name="Han K."/>
            <person name="Li Z.F."/>
            <person name="Peng R."/>
            <person name="Zhu L.P."/>
            <person name="Zhou T."/>
            <person name="Wang L.G."/>
            <person name="Li S.G."/>
            <person name="Zhang X.B."/>
            <person name="Hu W."/>
            <person name="Wu Z.H."/>
            <person name="Qin N."/>
            <person name="Li Y.Z."/>
        </authorList>
    </citation>
    <scope>NUCLEOTIDE SEQUENCE [LARGE SCALE GENOMIC DNA]</scope>
    <source>
        <strain evidence="4 5">So0157-2</strain>
    </source>
</reference>
<proteinExistence type="predicted"/>
<feature type="region of interest" description="Disordered" evidence="1">
    <location>
        <begin position="197"/>
        <end position="216"/>
    </location>
</feature>
<dbReference type="Proteomes" id="UP000014803">
    <property type="component" value="Chromosome"/>
</dbReference>
<evidence type="ECO:0000313" key="4">
    <source>
        <dbReference type="EMBL" id="AGP38849.1"/>
    </source>
</evidence>
<keyword evidence="2" id="KW-0472">Membrane</keyword>
<protein>
    <recommendedName>
        <fullName evidence="6">PEGA domain-containing protein</fullName>
    </recommendedName>
</protein>
<dbReference type="PATRIC" id="fig|1254432.3.peg.7437"/>
<keyword evidence="2" id="KW-1133">Transmembrane helix</keyword>
<sequence length="325" mass="34801">MLRSPLVVCWSQAAVVAVFLLAPPRASAAPPPPPRPPHVQALVSEAEAAFDRLDIARARDLWAQIYDLEKTTEWATVGICQLGQIDRRLWRWVDAVDELTQCVQQMRPPATPRERALYETRHADLATARQRVGEIRVFAPAGAKPVLVGGRLVDKDDPIYVAPGQHEVTAVLPDGRMARSTVQVSAGERRAVVVGHEPAGPRPVAPRPAMPAVAPARPRTGPAPWLVYAGLGTSGAFLASGIALHIVASLEDSALRDAMCKPHSDGEYKEGLRTEQHAVELKQHLSTAALIAGTALGAATIIYAVLPNGAEVRASAAGAEVRFSW</sequence>
<keyword evidence="3" id="KW-0732">Signal</keyword>
<keyword evidence="2" id="KW-0812">Transmembrane</keyword>
<name>S4Y227_SORCE</name>
<evidence type="ECO:0000313" key="5">
    <source>
        <dbReference type="Proteomes" id="UP000014803"/>
    </source>
</evidence>
<dbReference type="HOGENOM" id="CLU_054949_0_0_7"/>
<feature type="signal peptide" evidence="3">
    <location>
        <begin position="1"/>
        <end position="28"/>
    </location>
</feature>
<feature type="transmembrane region" description="Helical" evidence="2">
    <location>
        <begin position="225"/>
        <end position="247"/>
    </location>
</feature>
<evidence type="ECO:0000256" key="1">
    <source>
        <dbReference type="SAM" id="MobiDB-lite"/>
    </source>
</evidence>
<accession>S4Y227</accession>
<feature type="chain" id="PRO_5004525614" description="PEGA domain-containing protein" evidence="3">
    <location>
        <begin position="29"/>
        <end position="325"/>
    </location>
</feature>
<gene>
    <name evidence="4" type="ORF">SCE1572_32800</name>
</gene>
<feature type="transmembrane region" description="Helical" evidence="2">
    <location>
        <begin position="285"/>
        <end position="306"/>
    </location>
</feature>
<feature type="compositionally biased region" description="Pro residues" evidence="1">
    <location>
        <begin position="200"/>
        <end position="209"/>
    </location>
</feature>
<evidence type="ECO:0000256" key="3">
    <source>
        <dbReference type="SAM" id="SignalP"/>
    </source>
</evidence>
<dbReference type="KEGG" id="scu:SCE1572_32800"/>
<evidence type="ECO:0008006" key="6">
    <source>
        <dbReference type="Google" id="ProtNLM"/>
    </source>
</evidence>
<dbReference type="STRING" id="1254432.SCE1572_32800"/>
<organism evidence="4 5">
    <name type="scientific">Sorangium cellulosum So0157-2</name>
    <dbReference type="NCBI Taxonomy" id="1254432"/>
    <lineage>
        <taxon>Bacteria</taxon>
        <taxon>Pseudomonadati</taxon>
        <taxon>Myxococcota</taxon>
        <taxon>Polyangia</taxon>
        <taxon>Polyangiales</taxon>
        <taxon>Polyangiaceae</taxon>
        <taxon>Sorangium</taxon>
    </lineage>
</organism>